<keyword evidence="2" id="KW-1185">Reference proteome</keyword>
<dbReference type="Gene3D" id="3.30.530.20">
    <property type="match status" value="1"/>
</dbReference>
<proteinExistence type="predicted"/>
<evidence type="ECO:0000313" key="2">
    <source>
        <dbReference type="Proteomes" id="UP000593574"/>
    </source>
</evidence>
<accession>A0A7J8ZCF5</accession>
<dbReference type="Proteomes" id="UP000593574">
    <property type="component" value="Unassembled WGS sequence"/>
</dbReference>
<protein>
    <submittedName>
        <fullName evidence="1">Uncharacterized protein</fullName>
    </submittedName>
</protein>
<sequence>MVTKDHVTMNGNGNSNGFSKMEKEFFKRHHKCDVTRNQYNSSLVKLIKAIDHLVRFLPFIRVHLRGGFRLGCLGDVFFLNEQLLVFDQSGLACSEEIRSTAEEQTICQQVCCLPATTSSERLEYLDDDEHILSMIIVGGDLRLKHKGMNFVLG</sequence>
<dbReference type="InterPro" id="IPR023393">
    <property type="entry name" value="START-like_dom_sf"/>
</dbReference>
<dbReference type="EMBL" id="JABEZV010000004">
    <property type="protein sequence ID" value="MBA0709262.1"/>
    <property type="molecule type" value="Genomic_DNA"/>
</dbReference>
<gene>
    <name evidence="1" type="ORF">Golax_024305</name>
</gene>
<name>A0A7J8ZCF5_9ROSI</name>
<evidence type="ECO:0000313" key="1">
    <source>
        <dbReference type="EMBL" id="MBA0709262.1"/>
    </source>
</evidence>
<comment type="caution">
    <text evidence="1">The sequence shown here is derived from an EMBL/GenBank/DDBJ whole genome shotgun (WGS) entry which is preliminary data.</text>
</comment>
<organism evidence="1 2">
    <name type="scientific">Gossypium laxum</name>
    <dbReference type="NCBI Taxonomy" id="34288"/>
    <lineage>
        <taxon>Eukaryota</taxon>
        <taxon>Viridiplantae</taxon>
        <taxon>Streptophyta</taxon>
        <taxon>Embryophyta</taxon>
        <taxon>Tracheophyta</taxon>
        <taxon>Spermatophyta</taxon>
        <taxon>Magnoliopsida</taxon>
        <taxon>eudicotyledons</taxon>
        <taxon>Gunneridae</taxon>
        <taxon>Pentapetalae</taxon>
        <taxon>rosids</taxon>
        <taxon>malvids</taxon>
        <taxon>Malvales</taxon>
        <taxon>Malvaceae</taxon>
        <taxon>Malvoideae</taxon>
        <taxon>Gossypium</taxon>
    </lineage>
</organism>
<dbReference type="AlphaFoldDB" id="A0A7J8ZCF5"/>
<reference evidence="1 2" key="1">
    <citation type="journal article" date="2019" name="Genome Biol. Evol.">
        <title>Insights into the evolution of the New World diploid cottons (Gossypium, subgenus Houzingenia) based on genome sequencing.</title>
        <authorList>
            <person name="Grover C.E."/>
            <person name="Arick M.A. 2nd"/>
            <person name="Thrash A."/>
            <person name="Conover J.L."/>
            <person name="Sanders W.S."/>
            <person name="Peterson D.G."/>
            <person name="Frelichowski J.E."/>
            <person name="Scheffler J.A."/>
            <person name="Scheffler B.E."/>
            <person name="Wendel J.F."/>
        </authorList>
    </citation>
    <scope>NUCLEOTIDE SEQUENCE [LARGE SCALE GENOMIC DNA]</scope>
    <source>
        <strain evidence="1">4</strain>
        <tissue evidence="1">Leaf</tissue>
    </source>
</reference>